<dbReference type="PRINTS" id="PR00125">
    <property type="entry name" value="ATPASEDELTA"/>
</dbReference>
<dbReference type="NCBIfam" id="NF004403">
    <property type="entry name" value="PRK05758.2-4"/>
    <property type="match status" value="1"/>
</dbReference>
<keyword evidence="11" id="KW-1185">Reference proteome</keyword>
<evidence type="ECO:0000256" key="8">
    <source>
        <dbReference type="HAMAP-Rule" id="MF_01416"/>
    </source>
</evidence>
<keyword evidence="5 8" id="KW-0472">Membrane</keyword>
<comment type="similarity">
    <text evidence="8">Belongs to the ATPase delta chain family.</text>
</comment>
<comment type="subcellular location">
    <subcellularLocation>
        <location evidence="8">Cell membrane</location>
        <topology evidence="8">Peripheral membrane protein</topology>
    </subcellularLocation>
    <subcellularLocation>
        <location evidence="1">Membrane</location>
    </subcellularLocation>
</comment>
<organism evidence="9 11">
    <name type="scientific">Aneurinibacillus migulanus</name>
    <name type="common">Bacillus migulanus</name>
    <dbReference type="NCBI Taxonomy" id="47500"/>
    <lineage>
        <taxon>Bacteria</taxon>
        <taxon>Bacillati</taxon>
        <taxon>Bacillota</taxon>
        <taxon>Bacilli</taxon>
        <taxon>Bacillales</taxon>
        <taxon>Paenibacillaceae</taxon>
        <taxon>Aneurinibacillus group</taxon>
        <taxon>Aneurinibacillus</taxon>
    </lineage>
</organism>
<keyword evidence="2 8" id="KW-0813">Transport</keyword>
<evidence type="ECO:0000256" key="4">
    <source>
        <dbReference type="ARBA" id="ARBA00023065"/>
    </source>
</evidence>
<dbReference type="Proteomes" id="UP000037269">
    <property type="component" value="Unassembled WGS sequence"/>
</dbReference>
<dbReference type="NCBIfam" id="NF004402">
    <property type="entry name" value="PRK05758.2-2"/>
    <property type="match status" value="1"/>
</dbReference>
<name>A0A0D1XN43_ANEMI</name>
<evidence type="ECO:0000256" key="3">
    <source>
        <dbReference type="ARBA" id="ARBA00022781"/>
    </source>
</evidence>
<dbReference type="GO" id="GO:0046933">
    <property type="term" value="F:proton-transporting ATP synthase activity, rotational mechanism"/>
    <property type="evidence" value="ECO:0007669"/>
    <property type="project" value="UniProtKB-UniRule"/>
</dbReference>
<dbReference type="NCBIfam" id="TIGR01145">
    <property type="entry name" value="ATP_synt_delta"/>
    <property type="match status" value="1"/>
</dbReference>
<dbReference type="Pfam" id="PF00213">
    <property type="entry name" value="OSCP"/>
    <property type="match status" value="1"/>
</dbReference>
<keyword evidence="6 8" id="KW-0139">CF(1)</keyword>
<evidence type="ECO:0000256" key="2">
    <source>
        <dbReference type="ARBA" id="ARBA00022448"/>
    </source>
</evidence>
<accession>A0A0D1XN43</accession>
<dbReference type="SUPFAM" id="SSF47928">
    <property type="entry name" value="N-terminal domain of the delta subunit of the F1F0-ATP synthase"/>
    <property type="match status" value="1"/>
</dbReference>
<comment type="function">
    <text evidence="8">F(1)F(0) ATP synthase produces ATP from ADP in the presence of a proton or sodium gradient. F-type ATPases consist of two structural domains, F(1) containing the extramembraneous catalytic core and F(0) containing the membrane proton channel, linked together by a central stalk and a peripheral stalk. During catalysis, ATP synthesis in the catalytic domain of F(1) is coupled via a rotary mechanism of the central stalk subunits to proton translocation.</text>
</comment>
<dbReference type="PANTHER" id="PTHR11910">
    <property type="entry name" value="ATP SYNTHASE DELTA CHAIN"/>
    <property type="match status" value="1"/>
</dbReference>
<gene>
    <name evidence="8" type="primary">atpH</name>
    <name evidence="9" type="ORF">AF333_02400</name>
    <name evidence="10" type="ORF">SAMN04487909_10449</name>
</gene>
<dbReference type="InterPro" id="IPR020781">
    <property type="entry name" value="ATPase_OSCP/d_CS"/>
</dbReference>
<comment type="function">
    <text evidence="8">This protein is part of the stalk that links CF(0) to CF(1). It either transmits conformational changes from CF(0) to CF(1) or is implicated in proton conduction.</text>
</comment>
<dbReference type="EMBL" id="FNED01000004">
    <property type="protein sequence ID" value="SDI44754.1"/>
    <property type="molecule type" value="Genomic_DNA"/>
</dbReference>
<evidence type="ECO:0000313" key="11">
    <source>
        <dbReference type="Proteomes" id="UP000037269"/>
    </source>
</evidence>
<dbReference type="PROSITE" id="PS00389">
    <property type="entry name" value="ATPASE_DELTA"/>
    <property type="match status" value="1"/>
</dbReference>
<dbReference type="InterPro" id="IPR000711">
    <property type="entry name" value="ATPase_OSCP/dsu"/>
</dbReference>
<keyword evidence="3 8" id="KW-0375">Hydrogen ion transport</keyword>
<evidence type="ECO:0000256" key="5">
    <source>
        <dbReference type="ARBA" id="ARBA00023136"/>
    </source>
</evidence>
<evidence type="ECO:0000256" key="6">
    <source>
        <dbReference type="ARBA" id="ARBA00023196"/>
    </source>
</evidence>
<dbReference type="Gene3D" id="1.10.520.20">
    <property type="entry name" value="N-terminal domain of the delta subunit of the F1F0-ATP synthase"/>
    <property type="match status" value="1"/>
</dbReference>
<evidence type="ECO:0000313" key="12">
    <source>
        <dbReference type="Proteomes" id="UP000182836"/>
    </source>
</evidence>
<protein>
    <recommendedName>
        <fullName evidence="8">ATP synthase subunit delta</fullName>
    </recommendedName>
    <alternativeName>
        <fullName evidence="8">ATP synthase F(1) sector subunit delta</fullName>
    </alternativeName>
    <alternativeName>
        <fullName evidence="8">F-type ATPase subunit delta</fullName>
        <shortName evidence="8">F-ATPase subunit delta</shortName>
    </alternativeName>
</protein>
<sequence length="179" mass="19932">MSAVAKRYARALYEVANEKQAIDTTEVELNQITDIIKQSDELNMLLTHPKVTAAEKKGILNELFADKVSETTLSFLNLLLERGREDELNDIAKQFTELSNEARGFADATVITAKPLTEAELEKVAEQFGQKVNKKLRVATKIDPSIIGGIIVRIGDRLYDGSIKGKLARFTQQIKQAQV</sequence>
<dbReference type="Proteomes" id="UP000182836">
    <property type="component" value="Unassembled WGS sequence"/>
</dbReference>
<keyword evidence="8" id="KW-1003">Cell membrane</keyword>
<reference evidence="9 11" key="1">
    <citation type="submission" date="2015-07" db="EMBL/GenBank/DDBJ databases">
        <title>Fjat-14205 dsm 2895.</title>
        <authorList>
            <person name="Liu B."/>
            <person name="Wang J."/>
            <person name="Zhu Y."/>
            <person name="Liu G."/>
            <person name="Chen Q."/>
            <person name="Chen Z."/>
            <person name="Lan J."/>
            <person name="Che J."/>
            <person name="Ge C."/>
            <person name="Shi H."/>
            <person name="Pan Z."/>
            <person name="Liu X."/>
        </authorList>
    </citation>
    <scope>NUCLEOTIDE SEQUENCE [LARGE SCALE GENOMIC DNA]</scope>
    <source>
        <strain evidence="9 11">DSM 2895</strain>
    </source>
</reference>
<dbReference type="PATRIC" id="fig|47500.12.peg.6035"/>
<dbReference type="AlphaFoldDB" id="A0A0D1XN43"/>
<evidence type="ECO:0000313" key="9">
    <source>
        <dbReference type="EMBL" id="KON94510.1"/>
    </source>
</evidence>
<evidence type="ECO:0000256" key="1">
    <source>
        <dbReference type="ARBA" id="ARBA00004370"/>
    </source>
</evidence>
<dbReference type="EMBL" id="LGUG01000004">
    <property type="protein sequence ID" value="KON94510.1"/>
    <property type="molecule type" value="Genomic_DNA"/>
</dbReference>
<dbReference type="STRING" id="47500.AF333_02400"/>
<dbReference type="GO" id="GO:0005886">
    <property type="term" value="C:plasma membrane"/>
    <property type="evidence" value="ECO:0007669"/>
    <property type="project" value="UniProtKB-SubCell"/>
</dbReference>
<dbReference type="HAMAP" id="MF_01416">
    <property type="entry name" value="ATP_synth_delta_bact"/>
    <property type="match status" value="1"/>
</dbReference>
<keyword evidence="7 8" id="KW-0066">ATP synthesis</keyword>
<evidence type="ECO:0000256" key="7">
    <source>
        <dbReference type="ARBA" id="ARBA00023310"/>
    </source>
</evidence>
<dbReference type="GO" id="GO:0045259">
    <property type="term" value="C:proton-transporting ATP synthase complex"/>
    <property type="evidence" value="ECO:0007669"/>
    <property type="project" value="UniProtKB-KW"/>
</dbReference>
<dbReference type="OrthoDB" id="9802471at2"/>
<proteinExistence type="inferred from homology"/>
<evidence type="ECO:0000313" key="10">
    <source>
        <dbReference type="EMBL" id="SDI44754.1"/>
    </source>
</evidence>
<dbReference type="RefSeq" id="WP_043067559.1">
    <property type="nucleotide sequence ID" value="NZ_BJOA01000122.1"/>
</dbReference>
<dbReference type="GeneID" id="42304064"/>
<keyword evidence="4 8" id="KW-0406">Ion transport</keyword>
<dbReference type="InterPro" id="IPR026015">
    <property type="entry name" value="ATP_synth_OSCP/delta_N_sf"/>
</dbReference>
<reference evidence="10 12" key="2">
    <citation type="submission" date="2016-10" db="EMBL/GenBank/DDBJ databases">
        <authorList>
            <person name="de Groot N.N."/>
        </authorList>
    </citation>
    <scope>NUCLEOTIDE SEQUENCE [LARGE SCALE GENOMIC DNA]</scope>
    <source>
        <strain evidence="10 12">DSM 2895</strain>
    </source>
</reference>